<evidence type="ECO:0000259" key="1">
    <source>
        <dbReference type="Pfam" id="PF13456"/>
    </source>
</evidence>
<dbReference type="GO" id="GO:0003676">
    <property type="term" value="F:nucleic acid binding"/>
    <property type="evidence" value="ECO:0007669"/>
    <property type="project" value="InterPro"/>
</dbReference>
<dbReference type="InterPro" id="IPR026960">
    <property type="entry name" value="RVT-Znf"/>
</dbReference>
<comment type="caution">
    <text evidence="3">The sequence shown here is derived from an EMBL/GenBank/DDBJ whole genome shotgun (WGS) entry which is preliminary data.</text>
</comment>
<dbReference type="GO" id="GO:0004523">
    <property type="term" value="F:RNA-DNA hybrid ribonuclease activity"/>
    <property type="evidence" value="ECO:0007669"/>
    <property type="project" value="InterPro"/>
</dbReference>
<organism evidence="3 4">
    <name type="scientific">Dipteronia dyeriana</name>
    <dbReference type="NCBI Taxonomy" id="168575"/>
    <lineage>
        <taxon>Eukaryota</taxon>
        <taxon>Viridiplantae</taxon>
        <taxon>Streptophyta</taxon>
        <taxon>Embryophyta</taxon>
        <taxon>Tracheophyta</taxon>
        <taxon>Spermatophyta</taxon>
        <taxon>Magnoliopsida</taxon>
        <taxon>eudicotyledons</taxon>
        <taxon>Gunneridae</taxon>
        <taxon>Pentapetalae</taxon>
        <taxon>rosids</taxon>
        <taxon>malvids</taxon>
        <taxon>Sapindales</taxon>
        <taxon>Sapindaceae</taxon>
        <taxon>Hippocastanoideae</taxon>
        <taxon>Acereae</taxon>
        <taxon>Dipteronia</taxon>
    </lineage>
</organism>
<keyword evidence="4" id="KW-1185">Reference proteome</keyword>
<evidence type="ECO:0000313" key="4">
    <source>
        <dbReference type="Proteomes" id="UP001280121"/>
    </source>
</evidence>
<dbReference type="InterPro" id="IPR044730">
    <property type="entry name" value="RNase_H-like_dom_plant"/>
</dbReference>
<evidence type="ECO:0000313" key="3">
    <source>
        <dbReference type="EMBL" id="KAK2653366.1"/>
    </source>
</evidence>
<reference evidence="3" key="1">
    <citation type="journal article" date="2023" name="Plant J.">
        <title>Genome sequences and population genomics provide insights into the demographic history, inbreeding, and mutation load of two 'living fossil' tree species of Dipteronia.</title>
        <authorList>
            <person name="Feng Y."/>
            <person name="Comes H.P."/>
            <person name="Chen J."/>
            <person name="Zhu S."/>
            <person name="Lu R."/>
            <person name="Zhang X."/>
            <person name="Li P."/>
            <person name="Qiu J."/>
            <person name="Olsen K.M."/>
            <person name="Qiu Y."/>
        </authorList>
    </citation>
    <scope>NUCLEOTIDE SEQUENCE</scope>
    <source>
        <strain evidence="3">KIB01</strain>
    </source>
</reference>
<dbReference type="InterPro" id="IPR012337">
    <property type="entry name" value="RNaseH-like_sf"/>
</dbReference>
<dbReference type="InterPro" id="IPR002156">
    <property type="entry name" value="RNaseH_domain"/>
</dbReference>
<dbReference type="Proteomes" id="UP001280121">
    <property type="component" value="Unassembled WGS sequence"/>
</dbReference>
<dbReference type="PANTHER" id="PTHR47723:SF19">
    <property type="entry name" value="POLYNUCLEOTIDYL TRANSFERASE, RIBONUCLEASE H-LIKE SUPERFAMILY PROTEIN"/>
    <property type="match status" value="1"/>
</dbReference>
<dbReference type="InterPro" id="IPR036397">
    <property type="entry name" value="RNaseH_sf"/>
</dbReference>
<dbReference type="SUPFAM" id="SSF53098">
    <property type="entry name" value="Ribonuclease H-like"/>
    <property type="match status" value="1"/>
</dbReference>
<feature type="domain" description="RNase H type-1" evidence="1">
    <location>
        <begin position="94"/>
        <end position="205"/>
    </location>
</feature>
<dbReference type="CDD" id="cd06222">
    <property type="entry name" value="RNase_H_like"/>
    <property type="match status" value="1"/>
</dbReference>
<proteinExistence type="predicted"/>
<evidence type="ECO:0008006" key="5">
    <source>
        <dbReference type="Google" id="ProtNLM"/>
    </source>
</evidence>
<dbReference type="InterPro" id="IPR053151">
    <property type="entry name" value="RNase_H-like"/>
</dbReference>
<protein>
    <recommendedName>
        <fullName evidence="5">RNase H type-1 domain-containing protein</fullName>
    </recommendedName>
</protein>
<dbReference type="PANTHER" id="PTHR47723">
    <property type="entry name" value="OS05G0353850 PROTEIN"/>
    <property type="match status" value="1"/>
</dbReference>
<dbReference type="Pfam" id="PF13966">
    <property type="entry name" value="zf-RVT"/>
    <property type="match status" value="1"/>
</dbReference>
<sequence length="206" mass="23725">MLEEVLVVLIRAIWSWSKNDDFSVKSAYTGHLESANPPQWRWEFIWKLKISTRILHFLWTLLHDKLFTNLQRERTGIVIPVAWSPPTEGWIKLNIDGSQDNKSGTLTAGGVIRNSSSQWVKGFVMKKGCGSVIEAELWGLFEDLKLAWNCGYRKIIVETDSLTTIQLLFLVSNSNHPLFSLLQNCKRMIANEWHCDIVHVFREGNL</sequence>
<gene>
    <name evidence="3" type="ORF">Ddye_013222</name>
</gene>
<dbReference type="Pfam" id="PF13456">
    <property type="entry name" value="RVT_3"/>
    <property type="match status" value="1"/>
</dbReference>
<dbReference type="Gene3D" id="3.30.420.10">
    <property type="entry name" value="Ribonuclease H-like superfamily/Ribonuclease H"/>
    <property type="match status" value="1"/>
</dbReference>
<accession>A0AAE0CJF1</accession>
<dbReference type="AlphaFoldDB" id="A0AAE0CJF1"/>
<name>A0AAE0CJF1_9ROSI</name>
<dbReference type="EMBL" id="JANJYI010000004">
    <property type="protein sequence ID" value="KAK2653366.1"/>
    <property type="molecule type" value="Genomic_DNA"/>
</dbReference>
<evidence type="ECO:0000259" key="2">
    <source>
        <dbReference type="Pfam" id="PF13966"/>
    </source>
</evidence>
<feature type="domain" description="Reverse transcriptase zinc-binding" evidence="2">
    <location>
        <begin position="22"/>
        <end position="77"/>
    </location>
</feature>